<dbReference type="Proteomes" id="UP000822993">
    <property type="component" value="Unassembled WGS sequence"/>
</dbReference>
<gene>
    <name evidence="1" type="ORF">H9623_01135</name>
</gene>
<keyword evidence="2" id="KW-1185">Reference proteome</keyword>
<evidence type="ECO:0008006" key="3">
    <source>
        <dbReference type="Google" id="ProtNLM"/>
    </source>
</evidence>
<dbReference type="EMBL" id="JACSPN010000001">
    <property type="protein sequence ID" value="MBE7698910.1"/>
    <property type="molecule type" value="Genomic_DNA"/>
</dbReference>
<accession>A0A9D5U689</accession>
<organism evidence="1 2">
    <name type="scientific">Oerskovia douganii</name>
    <dbReference type="NCBI Taxonomy" id="2762210"/>
    <lineage>
        <taxon>Bacteria</taxon>
        <taxon>Bacillati</taxon>
        <taxon>Actinomycetota</taxon>
        <taxon>Actinomycetes</taxon>
        <taxon>Micrococcales</taxon>
        <taxon>Cellulomonadaceae</taxon>
        <taxon>Oerskovia</taxon>
    </lineage>
</organism>
<comment type="caution">
    <text evidence="1">The sequence shown here is derived from an EMBL/GenBank/DDBJ whole genome shotgun (WGS) entry which is preliminary data.</text>
</comment>
<dbReference type="SUPFAM" id="SSF48452">
    <property type="entry name" value="TPR-like"/>
    <property type="match status" value="1"/>
</dbReference>
<dbReference type="InterPro" id="IPR011990">
    <property type="entry name" value="TPR-like_helical_dom_sf"/>
</dbReference>
<dbReference type="AlphaFoldDB" id="A0A9D5U689"/>
<evidence type="ECO:0000313" key="2">
    <source>
        <dbReference type="Proteomes" id="UP000822993"/>
    </source>
</evidence>
<proteinExistence type="predicted"/>
<evidence type="ECO:0000313" key="1">
    <source>
        <dbReference type="EMBL" id="MBE7698910.1"/>
    </source>
</evidence>
<dbReference type="RefSeq" id="WP_193718243.1">
    <property type="nucleotide sequence ID" value="NZ_JACSPN010000001.1"/>
</dbReference>
<protein>
    <recommendedName>
        <fullName evidence="3">Tetratricopeptide repeat protein</fullName>
    </recommendedName>
</protein>
<reference evidence="1 2" key="1">
    <citation type="submission" date="2020-08" db="EMBL/GenBank/DDBJ databases">
        <title>A Genomic Blueprint of the Chicken Gut Microbiome.</title>
        <authorList>
            <person name="Gilroy R."/>
            <person name="Ravi A."/>
            <person name="Getino M."/>
            <person name="Pursley I."/>
            <person name="Horton D.L."/>
            <person name="Alikhan N.-F."/>
            <person name="Baker D."/>
            <person name="Gharbi K."/>
            <person name="Hall N."/>
            <person name="Watson M."/>
            <person name="Adriaenssens E.M."/>
            <person name="Foster-Nyarko E."/>
            <person name="Jarju S."/>
            <person name="Secka A."/>
            <person name="Antonio M."/>
            <person name="Oren A."/>
            <person name="Chaudhuri R."/>
            <person name="La Ragione R.M."/>
            <person name="Hildebrand F."/>
            <person name="Pallen M.J."/>
        </authorList>
    </citation>
    <scope>NUCLEOTIDE SEQUENCE [LARGE SCALE GENOMIC DNA]</scope>
    <source>
        <strain evidence="1 2">Sa1BUA8</strain>
    </source>
</reference>
<sequence length="254" mass="25443">MLAASDPAGAAGLYQRAAARLEVQGALDGAGFALAEAAQLAAVEQDVEGALAAFPRAVALLRAGGVTPAYRGPVVRAYARLSARAGAAGAGLTAVDKVLAEIGTPSTGGAVGSATGGAVVSTLTGDAASEGTVPAQEDGTAHERLELLDTRARLLATLGEHDRASAAAEAVAEEYARSGDLRGAAHAFWLAGSARAAAGDLESAVPALESAVDGFRLAHDQDDRARVGNELVGVLRRLGRDDEAGQVAESVSRR</sequence>
<dbReference type="Gene3D" id="1.25.40.10">
    <property type="entry name" value="Tetratricopeptide repeat domain"/>
    <property type="match status" value="1"/>
</dbReference>
<name>A0A9D5U689_9CELL</name>